<comment type="caution">
    <text evidence="1">The sequence shown here is derived from an EMBL/GenBank/DDBJ whole genome shotgun (WGS) entry which is preliminary data.</text>
</comment>
<dbReference type="EMBL" id="QSTW01000013">
    <property type="protein sequence ID" value="RGM90268.1"/>
    <property type="molecule type" value="Genomic_DNA"/>
</dbReference>
<organism evidence="1 2">
    <name type="scientific">Phocaeicola plebeius</name>
    <dbReference type="NCBI Taxonomy" id="310297"/>
    <lineage>
        <taxon>Bacteria</taxon>
        <taxon>Pseudomonadati</taxon>
        <taxon>Bacteroidota</taxon>
        <taxon>Bacteroidia</taxon>
        <taxon>Bacteroidales</taxon>
        <taxon>Bacteroidaceae</taxon>
        <taxon>Phocaeicola</taxon>
    </lineage>
</organism>
<proteinExistence type="predicted"/>
<sequence length="76" mass="8852">MAGSNISRDHIAMEAMKVLMEKTVSNNLTLKNRIRQFFGLNHKTYTAFDEKMIAKLSYEMADAMIAQREKIREEKL</sequence>
<dbReference type="Proteomes" id="UP000260814">
    <property type="component" value="Unassembled WGS sequence"/>
</dbReference>
<dbReference type="RefSeq" id="WP_117702062.1">
    <property type="nucleotide sequence ID" value="NZ_QSTW01000013.1"/>
</dbReference>
<protein>
    <submittedName>
        <fullName evidence="1">Uncharacterized protein</fullName>
    </submittedName>
</protein>
<evidence type="ECO:0000313" key="1">
    <source>
        <dbReference type="EMBL" id="RGM90268.1"/>
    </source>
</evidence>
<dbReference type="AlphaFoldDB" id="A0A3E4Z6W2"/>
<reference evidence="1 2" key="1">
    <citation type="submission" date="2018-08" db="EMBL/GenBank/DDBJ databases">
        <title>A genome reference for cultivated species of the human gut microbiota.</title>
        <authorList>
            <person name="Zou Y."/>
            <person name="Xue W."/>
            <person name="Luo G."/>
        </authorList>
    </citation>
    <scope>NUCLEOTIDE SEQUENCE [LARGE SCALE GENOMIC DNA]</scope>
    <source>
        <strain evidence="1 2">OM06-2</strain>
    </source>
</reference>
<accession>A0A3E4Z6W2</accession>
<evidence type="ECO:0000313" key="2">
    <source>
        <dbReference type="Proteomes" id="UP000260814"/>
    </source>
</evidence>
<name>A0A3E4Z6W2_9BACT</name>
<gene>
    <name evidence="1" type="ORF">DXB87_10225</name>
</gene>